<gene>
    <name evidence="4" type="ORF">FGU65_08955</name>
</gene>
<keyword evidence="5" id="KW-1185">Reference proteome</keyword>
<dbReference type="Pfam" id="PF00293">
    <property type="entry name" value="NUDIX"/>
    <property type="match status" value="1"/>
</dbReference>
<proteinExistence type="predicted"/>
<evidence type="ECO:0000313" key="4">
    <source>
        <dbReference type="EMBL" id="MDN7025013.1"/>
    </source>
</evidence>
<dbReference type="PRINTS" id="PR00502">
    <property type="entry name" value="NUDIXFAMILY"/>
</dbReference>
<comment type="cofactor">
    <cofactor evidence="1">
        <name>Mg(2+)</name>
        <dbReference type="ChEBI" id="CHEBI:18420"/>
    </cofactor>
</comment>
<dbReference type="InterPro" id="IPR020084">
    <property type="entry name" value="NUDIX_hydrolase_CS"/>
</dbReference>
<dbReference type="PROSITE" id="PS00893">
    <property type="entry name" value="NUDIX_BOX"/>
    <property type="match status" value="1"/>
</dbReference>
<evidence type="ECO:0000259" key="3">
    <source>
        <dbReference type="PROSITE" id="PS51462"/>
    </source>
</evidence>
<protein>
    <submittedName>
        <fullName evidence="4">NUDIX hydrolase</fullName>
    </submittedName>
</protein>
<dbReference type="PANTHER" id="PTHR11839:SF18">
    <property type="entry name" value="NUDIX HYDROLASE DOMAIN-CONTAINING PROTEIN"/>
    <property type="match status" value="1"/>
</dbReference>
<dbReference type="PANTHER" id="PTHR11839">
    <property type="entry name" value="UDP/ADP-SUGAR PYROPHOSPHATASE"/>
    <property type="match status" value="1"/>
</dbReference>
<dbReference type="CDD" id="cd03424">
    <property type="entry name" value="NUDIX_ADPRase_Nudt5_UGPPase_Nudt14"/>
    <property type="match status" value="1"/>
</dbReference>
<dbReference type="EMBL" id="VCYH01000005">
    <property type="protein sequence ID" value="MDN7025013.1"/>
    <property type="molecule type" value="Genomic_DNA"/>
</dbReference>
<dbReference type="InterPro" id="IPR000086">
    <property type="entry name" value="NUDIX_hydrolase_dom"/>
</dbReference>
<dbReference type="SUPFAM" id="SSF55811">
    <property type="entry name" value="Nudix"/>
    <property type="match status" value="1"/>
</dbReference>
<feature type="domain" description="Nudix hydrolase" evidence="3">
    <location>
        <begin position="1"/>
        <end position="161"/>
    </location>
</feature>
<dbReference type="GO" id="GO:0016787">
    <property type="term" value="F:hydrolase activity"/>
    <property type="evidence" value="ECO:0007669"/>
    <property type="project" value="UniProtKB-KW"/>
</dbReference>
<dbReference type="Gene3D" id="3.90.79.10">
    <property type="entry name" value="Nucleoside Triphosphate Pyrophosphohydrolase"/>
    <property type="match status" value="1"/>
</dbReference>
<accession>A0ABT8MAQ7</accession>
<sequence>MLVTEIYRGKRLIVEKKTVTLPDGSTRERVVIHPGGAVAMLPIEGDDCYLIRQYRFAIDATIYEVPAGTIDEGEAPDETAHRELVEEIGMKAATLIPKGYIYPSPGYTDETIHLYEARDLAPSDEHQMDEDEVIEVVKVPIAEIRRMIDDGEIVDAKTICLVCRCLR</sequence>
<dbReference type="InterPro" id="IPR020476">
    <property type="entry name" value="Nudix_hydrolase"/>
</dbReference>
<evidence type="ECO:0000256" key="1">
    <source>
        <dbReference type="ARBA" id="ARBA00001946"/>
    </source>
</evidence>
<dbReference type="InterPro" id="IPR015797">
    <property type="entry name" value="NUDIX_hydrolase-like_dom_sf"/>
</dbReference>
<organism evidence="4 5">
    <name type="scientific">Methanoculleus frigidifontis</name>
    <dbReference type="NCBI Taxonomy" id="2584085"/>
    <lineage>
        <taxon>Archaea</taxon>
        <taxon>Methanobacteriati</taxon>
        <taxon>Methanobacteriota</taxon>
        <taxon>Stenosarchaea group</taxon>
        <taxon>Methanomicrobia</taxon>
        <taxon>Methanomicrobiales</taxon>
        <taxon>Methanomicrobiaceae</taxon>
        <taxon>Methanoculleus</taxon>
    </lineage>
</organism>
<name>A0ABT8MAQ7_9EURY</name>
<dbReference type="PROSITE" id="PS51462">
    <property type="entry name" value="NUDIX"/>
    <property type="match status" value="1"/>
</dbReference>
<evidence type="ECO:0000313" key="5">
    <source>
        <dbReference type="Proteomes" id="UP001168338"/>
    </source>
</evidence>
<keyword evidence="2 4" id="KW-0378">Hydrolase</keyword>
<dbReference type="RefSeq" id="WP_301664144.1">
    <property type="nucleotide sequence ID" value="NZ_VCYH01000005.1"/>
</dbReference>
<comment type="caution">
    <text evidence="4">The sequence shown here is derived from an EMBL/GenBank/DDBJ whole genome shotgun (WGS) entry which is preliminary data.</text>
</comment>
<reference evidence="4" key="1">
    <citation type="submission" date="2019-05" db="EMBL/GenBank/DDBJ databases">
        <title>Methanoculleus sp. FWC-SCC1, a methanogenic archaeon isolated from deep marine cold seep.</title>
        <authorList>
            <person name="Chen Y.-W."/>
            <person name="Chen S.-C."/>
            <person name="Teng N.-H."/>
            <person name="Lai M.-C."/>
        </authorList>
    </citation>
    <scope>NUCLEOTIDE SEQUENCE</scope>
    <source>
        <strain evidence="4">FWC-SCC1</strain>
    </source>
</reference>
<dbReference type="Proteomes" id="UP001168338">
    <property type="component" value="Unassembled WGS sequence"/>
</dbReference>
<evidence type="ECO:0000256" key="2">
    <source>
        <dbReference type="ARBA" id="ARBA00022801"/>
    </source>
</evidence>